<name>A0A0E9SMK3_ANGAN</name>
<reference evidence="2" key="1">
    <citation type="submission" date="2014-11" db="EMBL/GenBank/DDBJ databases">
        <authorList>
            <person name="Amaro Gonzalez C."/>
        </authorList>
    </citation>
    <scope>NUCLEOTIDE SEQUENCE</scope>
</reference>
<reference evidence="2" key="2">
    <citation type="journal article" date="2015" name="Fish Shellfish Immunol.">
        <title>Early steps in the European eel (Anguilla anguilla)-Vibrio vulnificus interaction in the gills: Role of the RtxA13 toxin.</title>
        <authorList>
            <person name="Callol A."/>
            <person name="Pajuelo D."/>
            <person name="Ebbesson L."/>
            <person name="Teles M."/>
            <person name="MacKenzie S."/>
            <person name="Amaro C."/>
        </authorList>
    </citation>
    <scope>NUCLEOTIDE SEQUENCE</scope>
</reference>
<dbReference type="AlphaFoldDB" id="A0A0E9SMK3"/>
<evidence type="ECO:0000313" key="2">
    <source>
        <dbReference type="EMBL" id="JAH42609.1"/>
    </source>
</evidence>
<accession>A0A0E9SMK3</accession>
<keyword evidence="1" id="KW-0472">Membrane</keyword>
<dbReference type="EMBL" id="GBXM01065968">
    <property type="protein sequence ID" value="JAH42609.1"/>
    <property type="molecule type" value="Transcribed_RNA"/>
</dbReference>
<protein>
    <submittedName>
        <fullName evidence="2">Uncharacterized protein</fullName>
    </submittedName>
</protein>
<keyword evidence="1" id="KW-1133">Transmembrane helix</keyword>
<organism evidence="2">
    <name type="scientific">Anguilla anguilla</name>
    <name type="common">European freshwater eel</name>
    <name type="synonym">Muraena anguilla</name>
    <dbReference type="NCBI Taxonomy" id="7936"/>
    <lineage>
        <taxon>Eukaryota</taxon>
        <taxon>Metazoa</taxon>
        <taxon>Chordata</taxon>
        <taxon>Craniata</taxon>
        <taxon>Vertebrata</taxon>
        <taxon>Euteleostomi</taxon>
        <taxon>Actinopterygii</taxon>
        <taxon>Neopterygii</taxon>
        <taxon>Teleostei</taxon>
        <taxon>Anguilliformes</taxon>
        <taxon>Anguillidae</taxon>
        <taxon>Anguilla</taxon>
    </lineage>
</organism>
<keyword evidence="1" id="KW-0812">Transmembrane</keyword>
<proteinExistence type="predicted"/>
<feature type="transmembrane region" description="Helical" evidence="1">
    <location>
        <begin position="12"/>
        <end position="35"/>
    </location>
</feature>
<evidence type="ECO:0000256" key="1">
    <source>
        <dbReference type="SAM" id="Phobius"/>
    </source>
</evidence>
<sequence>MLPLSFQLNLYNTVSIVCVGPYNIECFFLLFVLFSRQHFKSNKIK</sequence>